<dbReference type="GeneID" id="93059512"/>
<comment type="caution">
    <text evidence="1">The sequence shown here is derived from an EMBL/GenBank/DDBJ whole genome shotgun (WGS) entry which is preliminary data.</text>
</comment>
<reference evidence="1 2" key="1">
    <citation type="submission" date="2014-08" db="EMBL/GenBank/DDBJ databases">
        <authorList>
            <person name="Bunnell A."/>
            <person name="Chain P.S."/>
            <person name="Chertkov O."/>
            <person name="Currie B.J."/>
            <person name="Daligault H.E."/>
            <person name="Davenport K.W."/>
            <person name="Davis C."/>
            <person name="Gleasner C.D."/>
            <person name="Johnson S.L."/>
            <person name="Kaestli M."/>
            <person name="Koren S."/>
            <person name="Kunde Y.A."/>
            <person name="Mayo M."/>
            <person name="McMurry K.K."/>
            <person name="Price E.P."/>
            <person name="Reitenga K.G."/>
            <person name="Robison R."/>
            <person name="Rosovitz M.J."/>
            <person name="Sarovich D.S."/>
            <person name="Teshima H."/>
        </authorList>
    </citation>
    <scope>NUCLEOTIDE SEQUENCE [LARGE SCALE GENOMIC DNA]</scope>
    <source>
        <strain evidence="1 2">MSHR44</strain>
    </source>
</reference>
<name>A0A0D6VC74_BURPE</name>
<dbReference type="Proteomes" id="UP000030475">
    <property type="component" value="Unassembled WGS sequence"/>
</dbReference>
<dbReference type="GO" id="GO:0032259">
    <property type="term" value="P:methylation"/>
    <property type="evidence" value="ECO:0007669"/>
    <property type="project" value="UniProtKB-KW"/>
</dbReference>
<dbReference type="Pfam" id="PF08241">
    <property type="entry name" value="Methyltransf_11"/>
    <property type="match status" value="1"/>
</dbReference>
<keyword evidence="1" id="KW-0808">Transferase</keyword>
<dbReference type="CDD" id="cd02440">
    <property type="entry name" value="AdoMet_MTases"/>
    <property type="match status" value="1"/>
</dbReference>
<evidence type="ECO:0000313" key="1">
    <source>
        <dbReference type="EMBL" id="KGX05572.1"/>
    </source>
</evidence>
<sequence length="251" mass="27286">MKHHDRVADAFGTTASAYLTSAVHATGADLDTFAAEIGATPGARVLDLGCGAGHASFAAARGGAHEVIAYDLAPQMLATVEAAARERGLSNVRIEQGAAERLPFADASFDWIVSRMSAHHWHGVPRALAEARRVLKPGGRVLFVDVAGADHPLADTHLQAVEVLRDASHVRDYRVDEWLAFFAQAGFAARVRERWRLSIGFDGWVARMRTPDVRAHAIRALWADAPDEVRAYFDVQPDGSFKLDVVMIDAR</sequence>
<dbReference type="GO" id="GO:0008757">
    <property type="term" value="F:S-adenosylmethionine-dependent methyltransferase activity"/>
    <property type="evidence" value="ECO:0007669"/>
    <property type="project" value="InterPro"/>
</dbReference>
<dbReference type="SUPFAM" id="SSF53335">
    <property type="entry name" value="S-adenosyl-L-methionine-dependent methyltransferases"/>
    <property type="match status" value="1"/>
</dbReference>
<dbReference type="PANTHER" id="PTHR43591">
    <property type="entry name" value="METHYLTRANSFERASE"/>
    <property type="match status" value="1"/>
</dbReference>
<dbReference type="EMBL" id="JQIM01000010">
    <property type="protein sequence ID" value="KGX05572.1"/>
    <property type="molecule type" value="Genomic_DNA"/>
</dbReference>
<keyword evidence="1" id="KW-0489">Methyltransferase</keyword>
<dbReference type="InterPro" id="IPR029063">
    <property type="entry name" value="SAM-dependent_MTases_sf"/>
</dbReference>
<dbReference type="AlphaFoldDB" id="A0A0D6VC74"/>
<gene>
    <name evidence="1" type="ORF">Y036_1023</name>
</gene>
<organism evidence="1 2">
    <name type="scientific">Burkholderia pseudomallei</name>
    <name type="common">Pseudomonas pseudomallei</name>
    <dbReference type="NCBI Taxonomy" id="28450"/>
    <lineage>
        <taxon>Bacteria</taxon>
        <taxon>Pseudomonadati</taxon>
        <taxon>Pseudomonadota</taxon>
        <taxon>Betaproteobacteria</taxon>
        <taxon>Burkholderiales</taxon>
        <taxon>Burkholderiaceae</taxon>
        <taxon>Burkholderia</taxon>
        <taxon>pseudomallei group</taxon>
    </lineage>
</organism>
<dbReference type="Gene3D" id="3.40.50.150">
    <property type="entry name" value="Vaccinia Virus protein VP39"/>
    <property type="match status" value="1"/>
</dbReference>
<proteinExistence type="predicted"/>
<accession>A0A0D6VC74</accession>
<dbReference type="InterPro" id="IPR013216">
    <property type="entry name" value="Methyltransf_11"/>
</dbReference>
<dbReference type="OrthoDB" id="529208at2"/>
<dbReference type="PANTHER" id="PTHR43591:SF24">
    <property type="entry name" value="2-METHOXY-6-POLYPRENYL-1,4-BENZOQUINOL METHYLASE, MITOCHONDRIAL"/>
    <property type="match status" value="1"/>
</dbReference>
<dbReference type="RefSeq" id="WP_004522539.1">
    <property type="nucleotide sequence ID" value="NZ_AP028071.1"/>
</dbReference>
<protein>
    <submittedName>
        <fullName evidence="1">S-adenosyl-L-methionine-dependent methyltransferase family protein</fullName>
    </submittedName>
</protein>
<evidence type="ECO:0000313" key="2">
    <source>
        <dbReference type="Proteomes" id="UP000030475"/>
    </source>
</evidence>